<feature type="compositionally biased region" description="Low complexity" evidence="7">
    <location>
        <begin position="11"/>
        <end position="22"/>
    </location>
</feature>
<dbReference type="InterPro" id="IPR052181">
    <property type="entry name" value="5hmC_binding"/>
</dbReference>
<accession>A0A319C087</accession>
<feature type="region of interest" description="Disordered" evidence="7">
    <location>
        <begin position="306"/>
        <end position="367"/>
    </location>
</feature>
<evidence type="ECO:0000313" key="9">
    <source>
        <dbReference type="EMBL" id="PYH78455.1"/>
    </source>
</evidence>
<evidence type="ECO:0000256" key="5">
    <source>
        <dbReference type="ARBA" id="ARBA00023125"/>
    </source>
</evidence>
<gene>
    <name evidence="9" type="ORF">BO82DRAFT_357369</name>
</gene>
<evidence type="ECO:0000256" key="4">
    <source>
        <dbReference type="ARBA" id="ARBA00022737"/>
    </source>
</evidence>
<name>A0A319C087_9EURO</name>
<evidence type="ECO:0000256" key="6">
    <source>
        <dbReference type="ARBA" id="ARBA00023242"/>
    </source>
</evidence>
<dbReference type="InterPro" id="IPR047197">
    <property type="entry name" value="THYN1-like_EVE"/>
</dbReference>
<dbReference type="Proteomes" id="UP000248340">
    <property type="component" value="Unassembled WGS sequence"/>
</dbReference>
<evidence type="ECO:0000256" key="7">
    <source>
        <dbReference type="SAM" id="MobiDB-lite"/>
    </source>
</evidence>
<keyword evidence="6" id="KW-0539">Nucleus</keyword>
<evidence type="ECO:0000313" key="10">
    <source>
        <dbReference type="Proteomes" id="UP000248340"/>
    </source>
</evidence>
<dbReference type="InterPro" id="IPR002740">
    <property type="entry name" value="EVE_domain"/>
</dbReference>
<dbReference type="PRINTS" id="PR00930">
    <property type="entry name" value="HIGHMOBLTYIY"/>
</dbReference>
<dbReference type="PANTHER" id="PTHR14087">
    <property type="entry name" value="THYMOCYTE NUCLEAR PROTEIN 1"/>
    <property type="match status" value="1"/>
</dbReference>
<dbReference type="PRINTS" id="PR00929">
    <property type="entry name" value="ATHOOK"/>
</dbReference>
<dbReference type="InterPro" id="IPR000116">
    <property type="entry name" value="HMGA"/>
</dbReference>
<feature type="compositionally biased region" description="Basic and acidic residues" evidence="7">
    <location>
        <begin position="43"/>
        <end position="57"/>
    </location>
</feature>
<feature type="compositionally biased region" description="Acidic residues" evidence="7">
    <location>
        <begin position="308"/>
        <end position="322"/>
    </location>
</feature>
<dbReference type="Gene3D" id="3.10.590.10">
    <property type="entry name" value="ph1033 like domains"/>
    <property type="match status" value="1"/>
</dbReference>
<keyword evidence="3" id="KW-0597">Phosphoprotein</keyword>
<dbReference type="GeneID" id="37138743"/>
<dbReference type="GO" id="GO:0005634">
    <property type="term" value="C:nucleus"/>
    <property type="evidence" value="ECO:0007669"/>
    <property type="project" value="UniProtKB-SubCell"/>
</dbReference>
<dbReference type="VEuPathDB" id="FungiDB:BO82DRAFT_357369"/>
<dbReference type="InterPro" id="IPR015947">
    <property type="entry name" value="PUA-like_sf"/>
</dbReference>
<dbReference type="GO" id="GO:0000785">
    <property type="term" value="C:chromatin"/>
    <property type="evidence" value="ECO:0007669"/>
    <property type="project" value="InterPro"/>
</dbReference>
<dbReference type="Pfam" id="PF01878">
    <property type="entry name" value="EVE"/>
    <property type="match status" value="1"/>
</dbReference>
<dbReference type="RefSeq" id="XP_025488655.1">
    <property type="nucleotide sequence ID" value="XM_025636002.1"/>
</dbReference>
<dbReference type="OrthoDB" id="41445at2759"/>
<evidence type="ECO:0000256" key="3">
    <source>
        <dbReference type="ARBA" id="ARBA00022553"/>
    </source>
</evidence>
<dbReference type="EMBL" id="KZ821729">
    <property type="protein sequence ID" value="PYH78455.1"/>
    <property type="molecule type" value="Genomic_DNA"/>
</dbReference>
<dbReference type="SMART" id="SM00384">
    <property type="entry name" value="AT_hook"/>
    <property type="match status" value="3"/>
</dbReference>
<dbReference type="FunFam" id="3.10.590.10:FF:000003">
    <property type="entry name" value="Thymocyte nuclear protein 1"/>
    <property type="match status" value="1"/>
</dbReference>
<dbReference type="PANTHER" id="PTHR14087:SF7">
    <property type="entry name" value="THYMOCYTE NUCLEAR PROTEIN 1"/>
    <property type="match status" value="1"/>
</dbReference>
<evidence type="ECO:0000256" key="2">
    <source>
        <dbReference type="ARBA" id="ARBA00014654"/>
    </source>
</evidence>
<dbReference type="AlphaFoldDB" id="A0A319C087"/>
<feature type="compositionally biased region" description="Low complexity" evidence="7">
    <location>
        <begin position="124"/>
        <end position="135"/>
    </location>
</feature>
<dbReference type="GO" id="GO:0003677">
    <property type="term" value="F:DNA binding"/>
    <property type="evidence" value="ECO:0007669"/>
    <property type="project" value="UniProtKB-KW"/>
</dbReference>
<organism evidence="9 10">
    <name type="scientific">Aspergillus uvarum CBS 121591</name>
    <dbReference type="NCBI Taxonomy" id="1448315"/>
    <lineage>
        <taxon>Eukaryota</taxon>
        <taxon>Fungi</taxon>
        <taxon>Dikarya</taxon>
        <taxon>Ascomycota</taxon>
        <taxon>Pezizomycotina</taxon>
        <taxon>Eurotiomycetes</taxon>
        <taxon>Eurotiomycetidae</taxon>
        <taxon>Eurotiales</taxon>
        <taxon>Aspergillaceae</taxon>
        <taxon>Aspergillus</taxon>
        <taxon>Aspergillus subgen. Circumdati</taxon>
    </lineage>
</organism>
<feature type="domain" description="EVE" evidence="8">
    <location>
        <begin position="149"/>
        <end position="306"/>
    </location>
</feature>
<feature type="compositionally biased region" description="Basic and acidic residues" evidence="7">
    <location>
        <begin position="349"/>
        <end position="361"/>
    </location>
</feature>
<feature type="compositionally biased region" description="Low complexity" evidence="7">
    <location>
        <begin position="338"/>
        <end position="348"/>
    </location>
</feature>
<comment type="subcellular location">
    <subcellularLocation>
        <location evidence="1">Nucleus</location>
    </subcellularLocation>
</comment>
<feature type="region of interest" description="Disordered" evidence="7">
    <location>
        <begin position="1"/>
        <end position="148"/>
    </location>
</feature>
<dbReference type="GO" id="GO:0006355">
    <property type="term" value="P:regulation of DNA-templated transcription"/>
    <property type="evidence" value="ECO:0007669"/>
    <property type="project" value="InterPro"/>
</dbReference>
<feature type="compositionally biased region" description="Polar residues" evidence="7">
    <location>
        <begin position="93"/>
        <end position="115"/>
    </location>
</feature>
<protein>
    <recommendedName>
        <fullName evidence="2">Thymocyte nuclear protein 1</fullName>
    </recommendedName>
</protein>
<keyword evidence="5" id="KW-0238">DNA-binding</keyword>
<keyword evidence="4" id="KW-0677">Repeat</keyword>
<dbReference type="STRING" id="1448315.A0A319C087"/>
<evidence type="ECO:0000259" key="8">
    <source>
        <dbReference type="Pfam" id="PF01878"/>
    </source>
</evidence>
<evidence type="ECO:0000256" key="1">
    <source>
        <dbReference type="ARBA" id="ARBA00004123"/>
    </source>
</evidence>
<reference evidence="9 10" key="1">
    <citation type="submission" date="2016-12" db="EMBL/GenBank/DDBJ databases">
        <title>The genomes of Aspergillus section Nigri reveals drivers in fungal speciation.</title>
        <authorList>
            <consortium name="DOE Joint Genome Institute"/>
            <person name="Vesth T.C."/>
            <person name="Nybo J."/>
            <person name="Theobald S."/>
            <person name="Brandl J."/>
            <person name="Frisvad J.C."/>
            <person name="Nielsen K.F."/>
            <person name="Lyhne E.K."/>
            <person name="Kogle M.E."/>
            <person name="Kuo A."/>
            <person name="Riley R."/>
            <person name="Clum A."/>
            <person name="Nolan M."/>
            <person name="Lipzen A."/>
            <person name="Salamov A."/>
            <person name="Henrissat B."/>
            <person name="Wiebenga A."/>
            <person name="De Vries R.P."/>
            <person name="Grigoriev I.V."/>
            <person name="Mortensen U.H."/>
            <person name="Andersen M.R."/>
            <person name="Baker S.E."/>
        </authorList>
    </citation>
    <scope>NUCLEOTIDE SEQUENCE [LARGE SCALE GENOMIC DNA]</scope>
    <source>
        <strain evidence="9 10">CBS 121591</strain>
    </source>
</reference>
<keyword evidence="10" id="KW-1185">Reference proteome</keyword>
<proteinExistence type="predicted"/>
<dbReference type="InterPro" id="IPR017956">
    <property type="entry name" value="AT_hook_DNA-bd_motif"/>
</dbReference>
<sequence length="367" mass="40665">MPPQRKRKSESASLAEESAPAAKRVAPDTPNDSEKRKRGRPRKYPEGSTPKRPDGPKRGRGRPRKDPNSVSTPSKPKTPKSDGTFGRGRPRKSSPNSKPTLTPSRNGTSKSTPKQSKTESPEVKSAASAKSTASAELPTPVKATSGPSYWLMKAEPESRMEKGVDVKFSIDDLRERTEPEAWDGVRNPSAQRHMRAMKKGDQAFFYHSNCRVPGVAGVMEIVEEHFVDESAFDPAHPYYDAKSKREKPKWEAVRVEFRRKFKNLVALSQLKEHMAPGKPLANLEMLKQSRLSVSSVRPEEWEFILGLAEEEEVEDKEAETTETPEAAEANDAKEATEATEATESTESTESPKGDSTEKPEEAPQPSE</sequence>
<dbReference type="Pfam" id="PF02178">
    <property type="entry name" value="AT_hook"/>
    <property type="match status" value="3"/>
</dbReference>
<dbReference type="CDD" id="cd21133">
    <property type="entry name" value="EVE"/>
    <property type="match status" value="1"/>
</dbReference>
<dbReference type="SUPFAM" id="SSF88697">
    <property type="entry name" value="PUA domain-like"/>
    <property type="match status" value="1"/>
</dbReference>